<reference evidence="2" key="1">
    <citation type="journal article" date="2015" name="Nature">
        <title>Complex archaea that bridge the gap between prokaryotes and eukaryotes.</title>
        <authorList>
            <person name="Spang A."/>
            <person name="Saw J.H."/>
            <person name="Jorgensen S.L."/>
            <person name="Zaremba-Niedzwiedzka K."/>
            <person name="Martijn J."/>
            <person name="Lind A.E."/>
            <person name="van Eijk R."/>
            <person name="Schleper C."/>
            <person name="Guy L."/>
            <person name="Ettema T.J."/>
        </authorList>
    </citation>
    <scope>NUCLEOTIDE SEQUENCE</scope>
</reference>
<dbReference type="EMBL" id="LAZR01063123">
    <property type="protein sequence ID" value="KKK60132.1"/>
    <property type="molecule type" value="Genomic_DNA"/>
</dbReference>
<evidence type="ECO:0000259" key="1">
    <source>
        <dbReference type="Pfam" id="PF08241"/>
    </source>
</evidence>
<dbReference type="InterPro" id="IPR013216">
    <property type="entry name" value="Methyltransf_11"/>
</dbReference>
<accession>A0A0F8WT97</accession>
<feature type="domain" description="Methyltransferase type 11" evidence="1">
    <location>
        <begin position="99"/>
        <end position="153"/>
    </location>
</feature>
<gene>
    <name evidence="2" type="ORF">LCGC14_3027420</name>
</gene>
<proteinExistence type="predicted"/>
<name>A0A0F8WT97_9ZZZZ</name>
<dbReference type="Pfam" id="PF08241">
    <property type="entry name" value="Methyltransf_11"/>
    <property type="match status" value="1"/>
</dbReference>
<dbReference type="InterPro" id="IPR002052">
    <property type="entry name" value="DNA_methylase_N6_adenine_CS"/>
</dbReference>
<evidence type="ECO:0000313" key="2">
    <source>
        <dbReference type="EMBL" id="KKK60132.1"/>
    </source>
</evidence>
<dbReference type="GO" id="GO:0003676">
    <property type="term" value="F:nucleic acid binding"/>
    <property type="evidence" value="ECO:0007669"/>
    <property type="project" value="InterPro"/>
</dbReference>
<dbReference type="GO" id="GO:0008757">
    <property type="term" value="F:S-adenosylmethionine-dependent methyltransferase activity"/>
    <property type="evidence" value="ECO:0007669"/>
    <property type="project" value="InterPro"/>
</dbReference>
<dbReference type="PROSITE" id="PS00092">
    <property type="entry name" value="N6_MTASE"/>
    <property type="match status" value="1"/>
</dbReference>
<dbReference type="CDD" id="cd02440">
    <property type="entry name" value="AdoMet_MTases"/>
    <property type="match status" value="1"/>
</dbReference>
<dbReference type="AlphaFoldDB" id="A0A0F8WT97"/>
<organism evidence="2">
    <name type="scientific">marine sediment metagenome</name>
    <dbReference type="NCBI Taxonomy" id="412755"/>
    <lineage>
        <taxon>unclassified sequences</taxon>
        <taxon>metagenomes</taxon>
        <taxon>ecological metagenomes</taxon>
    </lineage>
</organism>
<dbReference type="Gene3D" id="3.40.50.150">
    <property type="entry name" value="Vaccinia Virus protein VP39"/>
    <property type="match status" value="1"/>
</dbReference>
<dbReference type="SUPFAM" id="SSF53335">
    <property type="entry name" value="S-adenosyl-L-methionine-dependent methyltransferases"/>
    <property type="match status" value="1"/>
</dbReference>
<dbReference type="GO" id="GO:0032259">
    <property type="term" value="P:methylation"/>
    <property type="evidence" value="ECO:0007669"/>
    <property type="project" value="InterPro"/>
</dbReference>
<protein>
    <recommendedName>
        <fullName evidence="1">Methyltransferase type 11 domain-containing protein</fullName>
    </recommendedName>
</protein>
<sequence length="201" mass="22824">MNELGGNAIVISVENLNQTFLKYPVTVEDKGWIYGVWYCSTPWRKAKLYGEYPATFLKRALALFPDAVDILHAPSGTLESVSGITLDLVADDVRHPDYVACCSNMPFRNGSFDLILSDPPYSKKDSAIYGCPPFPMNRFVKEAHRVLRPGGYLGVLHVYYPSYRRKDWKLVGLIAIITGFMRMTRIFSIFERKITVETKDV</sequence>
<comment type="caution">
    <text evidence="2">The sequence shown here is derived from an EMBL/GenBank/DDBJ whole genome shotgun (WGS) entry which is preliminary data.</text>
</comment>
<dbReference type="InterPro" id="IPR029063">
    <property type="entry name" value="SAM-dependent_MTases_sf"/>
</dbReference>